<keyword evidence="1" id="KW-0614">Plasmid</keyword>
<dbReference type="Gene3D" id="1.10.260.40">
    <property type="entry name" value="lambda repressor-like DNA-binding domains"/>
    <property type="match status" value="1"/>
</dbReference>
<dbReference type="InterPro" id="IPR010982">
    <property type="entry name" value="Lambda_DNA-bd_dom_sf"/>
</dbReference>
<dbReference type="Proteomes" id="UP000251393">
    <property type="component" value="Unassembled WGS sequence"/>
</dbReference>
<dbReference type="GO" id="GO:0003677">
    <property type="term" value="F:DNA binding"/>
    <property type="evidence" value="ECO:0007669"/>
    <property type="project" value="InterPro"/>
</dbReference>
<sequence length="80" mass="9136">MTIENTPENIKKLRKKIGLTQTECGEIFGVGLSTWQKKEAKTHNQLNLSKGEFEYLLLLAGEHPEYVLHKKAESRSPEEP</sequence>
<geneLocation type="plasmid" evidence="2">
    <name>p1173-CTXM</name>
</geneLocation>
<dbReference type="AlphaFoldDB" id="A0A023Q021"/>
<gene>
    <name evidence="1" type="primary">yaiA</name>
    <name evidence="2" type="synonym">yajA</name>
    <name evidence="1" type="ORF">BG81_014</name>
    <name evidence="3" type="ORF">SAMEA3710766_01784</name>
</gene>
<dbReference type="EMBL" id="UDYI01000034">
    <property type="protein sequence ID" value="SRR19824.1"/>
    <property type="molecule type" value="Genomic_DNA"/>
</dbReference>
<name>A0A023Q021_SHISO</name>
<dbReference type="EMBL" id="KY174331">
    <property type="protein sequence ID" value="ASF89533.1"/>
    <property type="molecule type" value="Genomic_DNA"/>
</dbReference>
<dbReference type="RefSeq" id="WP_000151456.1">
    <property type="nucleotide sequence ID" value="NZ_CATNPI010000084.1"/>
</dbReference>
<evidence type="ECO:0000313" key="2">
    <source>
        <dbReference type="EMBL" id="ASF89533.1"/>
    </source>
</evidence>
<evidence type="ECO:0000313" key="4">
    <source>
        <dbReference type="Proteomes" id="UP000251393"/>
    </source>
</evidence>
<dbReference type="EMBL" id="KJ460501">
    <property type="protein sequence ID" value="AHX39492.1"/>
    <property type="molecule type" value="Genomic_DNA"/>
</dbReference>
<reference evidence="2" key="2">
    <citation type="submission" date="2016-11" db="EMBL/GenBank/DDBJ databases">
        <title>Complete sequence of p1220-CTXM, a pKP048-related IncFIIK plasmid carrying blaCTX-M-14.</title>
        <authorList>
            <person name="Zhang D."/>
            <person name="Yin Z."/>
            <person name="Zhao Y."/>
            <person name="Feng J."/>
            <person name="Jiang X."/>
            <person name="Liang Q."/>
            <person name="Liang L."/>
            <person name="Zhan Z."/>
            <person name="Chen W."/>
            <person name="Wang J."/>
            <person name="Li J."/>
            <person name="Zhou D."/>
        </authorList>
    </citation>
    <scope>NUCLEOTIDE SEQUENCE</scope>
    <source>
        <strain evidence="2">1173</strain>
        <plasmid evidence="2">p1173-CTXM</plasmid>
    </source>
</reference>
<geneLocation type="plasmid" evidence="1">
    <name>p1081-CTXM</name>
</geneLocation>
<organism evidence="1">
    <name type="scientific">Shigella sonnei</name>
    <dbReference type="NCBI Taxonomy" id="624"/>
    <lineage>
        <taxon>Bacteria</taxon>
        <taxon>Pseudomonadati</taxon>
        <taxon>Pseudomonadota</taxon>
        <taxon>Gammaproteobacteria</taxon>
        <taxon>Enterobacterales</taxon>
        <taxon>Enterobacteriaceae</taxon>
        <taxon>Shigella</taxon>
    </lineage>
</organism>
<dbReference type="SUPFAM" id="SSF47413">
    <property type="entry name" value="lambda repressor-like DNA-binding domains"/>
    <property type="match status" value="1"/>
</dbReference>
<reference evidence="3 4" key="3">
    <citation type="submission" date="2018-06" db="EMBL/GenBank/DDBJ databases">
        <authorList>
            <consortium name="Pathogen Informatics"/>
            <person name="Doyle S."/>
        </authorList>
    </citation>
    <scope>NUCLEOTIDE SEQUENCE [LARGE SCALE GENOMIC DNA]</scope>
    <source>
        <strain evidence="3 4">4028STDY6275292</strain>
    </source>
</reference>
<evidence type="ECO:0000313" key="3">
    <source>
        <dbReference type="EMBL" id="SRR19824.1"/>
    </source>
</evidence>
<evidence type="ECO:0000313" key="1">
    <source>
        <dbReference type="EMBL" id="AHX39492.1"/>
    </source>
</evidence>
<protein>
    <submittedName>
        <fullName evidence="2">Transcriptional regulator YajA</fullName>
    </submittedName>
    <submittedName>
        <fullName evidence="1">YajA protein</fullName>
    </submittedName>
</protein>
<accession>A0A023Q021</accession>
<reference evidence="1" key="1">
    <citation type="submission" date="2014-02" db="EMBL/GenBank/DDBJ databases">
        <title>Plasmid-encoding extended-spectrum beta-lactamase CTX-M-55 in a clinical Shigella sonnei strain, China.</title>
        <authorList>
            <person name="Qu F."/>
            <person name="Ying Z."/>
            <person name="Zhang C."/>
            <person name="Chen Z."/>
            <person name="Bao C."/>
            <person name="Chen S."/>
            <person name="Cui E."/>
            <person name="Yang H."/>
            <person name="Liu C."/>
            <person name="Mao Y."/>
            <person name="Zhou D."/>
        </authorList>
    </citation>
    <scope>NUCLEOTIDE SEQUENCE</scope>
    <source>
        <strain evidence="1">#1081</strain>
        <plasmid evidence="1">p1081-CTXM</plasmid>
    </source>
</reference>
<proteinExistence type="predicted"/>